<dbReference type="Proteomes" id="UP000663937">
    <property type="component" value="Chromosome"/>
</dbReference>
<dbReference type="GO" id="GO:0033194">
    <property type="term" value="P:response to hydroperoxide"/>
    <property type="evidence" value="ECO:0007669"/>
    <property type="project" value="TreeGrafter"/>
</dbReference>
<dbReference type="RefSeq" id="WP_227422669.1">
    <property type="nucleotide sequence ID" value="NZ_CP071868.1"/>
</dbReference>
<keyword evidence="3" id="KW-1185">Reference proteome</keyword>
<name>A0A8A4ZC28_9MICO</name>
<organism evidence="2 3">
    <name type="scientific">Pengzhenrongella sicca</name>
    <dbReference type="NCBI Taxonomy" id="2819238"/>
    <lineage>
        <taxon>Bacteria</taxon>
        <taxon>Bacillati</taxon>
        <taxon>Actinomycetota</taxon>
        <taxon>Actinomycetes</taxon>
        <taxon>Micrococcales</taxon>
        <taxon>Pengzhenrongella</taxon>
    </lineage>
</organism>
<dbReference type="Pfam" id="PF03883">
    <property type="entry name" value="H2O2_YaaD"/>
    <property type="match status" value="1"/>
</dbReference>
<gene>
    <name evidence="2" type="ORF">J4E96_13740</name>
</gene>
<protein>
    <submittedName>
        <fullName evidence="2">Peroxide stress protein YaaA</fullName>
    </submittedName>
</protein>
<evidence type="ECO:0000313" key="3">
    <source>
        <dbReference type="Proteomes" id="UP000663937"/>
    </source>
</evidence>
<reference evidence="2" key="1">
    <citation type="submission" date="2021-03" db="EMBL/GenBank/DDBJ databases">
        <title>Pengzhenrongella sicca gen. nov., sp. nov., a new member of suborder Micrococcineae isolated from High-Arctic tundra soil.</title>
        <authorList>
            <person name="Peng F."/>
        </authorList>
    </citation>
    <scope>NUCLEOTIDE SEQUENCE</scope>
    <source>
        <strain evidence="2">LRZ-2</strain>
    </source>
</reference>
<accession>A0A8A4ZC28</accession>
<evidence type="ECO:0000313" key="2">
    <source>
        <dbReference type="EMBL" id="QTE28433.1"/>
    </source>
</evidence>
<dbReference type="InterPro" id="IPR005583">
    <property type="entry name" value="YaaA"/>
</dbReference>
<evidence type="ECO:0000256" key="1">
    <source>
        <dbReference type="SAM" id="MobiDB-lite"/>
    </source>
</evidence>
<dbReference type="PANTHER" id="PTHR30283">
    <property type="entry name" value="PEROXIDE STRESS RESPONSE PROTEIN YAAA"/>
    <property type="match status" value="1"/>
</dbReference>
<dbReference type="AlphaFoldDB" id="A0A8A4ZC28"/>
<sequence length="290" mass="30030">MLVLLPPSEAKTPFAGGAPVDLAGLGAPGLTAHRSLVLDALIKVSAHPDAIELLGVGRSLAAEVERNTRLRAEPAGPASAVYSGVLYAAAGLHDLPDGAARDRAERSVRVVSALWGLVRPSDLIPAYRLSMGTSLPGIGPLARSWRGPLGAELDGAASIDGAAGGLIVDCRSAPYAAVWRPPASATGWVTVRVLRELHGRRSVVSHHAKHTRGVLTRHLLVRRGPEPTTPAELYAAARELLAPRAADPRAPDPRAARSRPLGSAPAGTDLIDVELATAARGAHVLTLTVA</sequence>
<dbReference type="GO" id="GO:0005829">
    <property type="term" value="C:cytosol"/>
    <property type="evidence" value="ECO:0007669"/>
    <property type="project" value="TreeGrafter"/>
</dbReference>
<feature type="compositionally biased region" description="Basic and acidic residues" evidence="1">
    <location>
        <begin position="246"/>
        <end position="255"/>
    </location>
</feature>
<feature type="region of interest" description="Disordered" evidence="1">
    <location>
        <begin position="244"/>
        <end position="263"/>
    </location>
</feature>
<dbReference type="PANTHER" id="PTHR30283:SF4">
    <property type="entry name" value="PEROXIDE STRESS RESISTANCE PROTEIN YAAA"/>
    <property type="match status" value="1"/>
</dbReference>
<dbReference type="EMBL" id="CP071868">
    <property type="protein sequence ID" value="QTE28433.1"/>
    <property type="molecule type" value="Genomic_DNA"/>
</dbReference>
<proteinExistence type="predicted"/>
<dbReference type="KEGG" id="psic:J4E96_13740"/>